<dbReference type="RefSeq" id="WP_187078186.1">
    <property type="nucleotide sequence ID" value="NZ_JACORT010000010.1"/>
</dbReference>
<name>A0A923MUK0_9BURK</name>
<organism evidence="2 3">
    <name type="scientific">Ramlibacter cellulosilyticus</name>
    <dbReference type="NCBI Taxonomy" id="2764187"/>
    <lineage>
        <taxon>Bacteria</taxon>
        <taxon>Pseudomonadati</taxon>
        <taxon>Pseudomonadota</taxon>
        <taxon>Betaproteobacteria</taxon>
        <taxon>Burkholderiales</taxon>
        <taxon>Comamonadaceae</taxon>
        <taxon>Ramlibacter</taxon>
    </lineage>
</organism>
<dbReference type="Proteomes" id="UP000608513">
    <property type="component" value="Unassembled WGS sequence"/>
</dbReference>
<accession>A0A923MUK0</accession>
<dbReference type="EMBL" id="JACORT010000010">
    <property type="protein sequence ID" value="MBC5785445.1"/>
    <property type="molecule type" value="Genomic_DNA"/>
</dbReference>
<comment type="caution">
    <text evidence="2">The sequence shown here is derived from an EMBL/GenBank/DDBJ whole genome shotgun (WGS) entry which is preliminary data.</text>
</comment>
<keyword evidence="1" id="KW-0732">Signal</keyword>
<evidence type="ECO:0000313" key="2">
    <source>
        <dbReference type="EMBL" id="MBC5785445.1"/>
    </source>
</evidence>
<gene>
    <name evidence="2" type="ORF">H8N03_21030</name>
</gene>
<sequence>MRDSTASRARRLVLPLAAALGMTAGASLAQAPSSATGLDASRSSAAITQRETTIDDSGLYRSEVRDCLSGWSQQDKATCLKEARHARAAERRGQLEKTGEDYAANALARCEPFAGENRIACQARVMGIGGSSGSIAGGGLLRWVETVVLPVGQQQVRIERQTLDPVVVIEDTAS</sequence>
<protein>
    <submittedName>
        <fullName evidence="2">Uncharacterized protein</fullName>
    </submittedName>
</protein>
<keyword evidence="3" id="KW-1185">Reference proteome</keyword>
<evidence type="ECO:0000313" key="3">
    <source>
        <dbReference type="Proteomes" id="UP000608513"/>
    </source>
</evidence>
<feature type="signal peptide" evidence="1">
    <location>
        <begin position="1"/>
        <end position="29"/>
    </location>
</feature>
<reference evidence="2" key="1">
    <citation type="submission" date="2020-08" db="EMBL/GenBank/DDBJ databases">
        <title>Ramlibacter sp. USB13 16S ribosomal RNA gene genome sequencing and assembly.</title>
        <authorList>
            <person name="Kang M."/>
        </authorList>
    </citation>
    <scope>NUCLEOTIDE SEQUENCE</scope>
    <source>
        <strain evidence="2">USB13</strain>
    </source>
</reference>
<feature type="chain" id="PRO_5036696541" evidence="1">
    <location>
        <begin position="30"/>
        <end position="174"/>
    </location>
</feature>
<evidence type="ECO:0000256" key="1">
    <source>
        <dbReference type="SAM" id="SignalP"/>
    </source>
</evidence>
<proteinExistence type="predicted"/>
<dbReference type="PROSITE" id="PS51318">
    <property type="entry name" value="TAT"/>
    <property type="match status" value="1"/>
</dbReference>
<dbReference type="AlphaFoldDB" id="A0A923MUK0"/>
<dbReference type="InterPro" id="IPR006311">
    <property type="entry name" value="TAT_signal"/>
</dbReference>